<proteinExistence type="predicted"/>
<protein>
    <submittedName>
        <fullName evidence="3">Isochorismate pyruvate lyase</fullName>
    </submittedName>
</protein>
<feature type="domain" description="Chorismate mutase" evidence="2">
    <location>
        <begin position="13"/>
        <end position="103"/>
    </location>
</feature>
<dbReference type="InterPro" id="IPR036979">
    <property type="entry name" value="CM_dom_sf"/>
</dbReference>
<dbReference type="InterPro" id="IPR002701">
    <property type="entry name" value="CM_II_prokaryot"/>
</dbReference>
<evidence type="ECO:0000313" key="3">
    <source>
        <dbReference type="EMBL" id="SHN75666.1"/>
    </source>
</evidence>
<dbReference type="GO" id="GO:0016829">
    <property type="term" value="F:lyase activity"/>
    <property type="evidence" value="ECO:0007669"/>
    <property type="project" value="UniProtKB-KW"/>
</dbReference>
<dbReference type="PROSITE" id="PS51168">
    <property type="entry name" value="CHORISMATE_MUT_2"/>
    <property type="match status" value="1"/>
</dbReference>
<sequence length="123" mass="13441">MRADWALRTLCAMTSREQLPEIRAGIDQLDRQIVGLLSRREELVRRAGRLKTDSDAVRAPNRVEQVIGKVRTLATESGADPDVVEATYRAMIAAFIDLELRVHAGQHATGSSSGHGPEAGVPR</sequence>
<dbReference type="STRING" id="134849.SAMN05443668_107352"/>
<dbReference type="Pfam" id="PF01817">
    <property type="entry name" value="CM_2"/>
    <property type="match status" value="1"/>
</dbReference>
<accession>A0A1M7TY44</accession>
<dbReference type="GO" id="GO:0046417">
    <property type="term" value="P:chorismate metabolic process"/>
    <property type="evidence" value="ECO:0007669"/>
    <property type="project" value="InterPro"/>
</dbReference>
<dbReference type="GO" id="GO:0009697">
    <property type="term" value="P:salicylic acid biosynthetic process"/>
    <property type="evidence" value="ECO:0007669"/>
    <property type="project" value="TreeGrafter"/>
</dbReference>
<dbReference type="PANTHER" id="PTHR38041:SF1">
    <property type="entry name" value="CHORISMATE MUTASE"/>
    <property type="match status" value="1"/>
</dbReference>
<evidence type="ECO:0000259" key="2">
    <source>
        <dbReference type="PROSITE" id="PS51168"/>
    </source>
</evidence>
<reference evidence="3 4" key="1">
    <citation type="submission" date="2016-11" db="EMBL/GenBank/DDBJ databases">
        <authorList>
            <person name="Jaros S."/>
            <person name="Januszkiewicz K."/>
            <person name="Wedrychowicz H."/>
        </authorList>
    </citation>
    <scope>NUCLEOTIDE SEQUENCE [LARGE SCALE GENOMIC DNA]</scope>
    <source>
        <strain evidence="3 4">DSM 46144</strain>
    </source>
</reference>
<evidence type="ECO:0000256" key="1">
    <source>
        <dbReference type="ARBA" id="ARBA00023235"/>
    </source>
</evidence>
<dbReference type="AlphaFoldDB" id="A0A1M7TY44"/>
<evidence type="ECO:0000313" key="4">
    <source>
        <dbReference type="Proteomes" id="UP000184440"/>
    </source>
</evidence>
<dbReference type="Gene3D" id="1.20.59.10">
    <property type="entry name" value="Chorismate mutase"/>
    <property type="match status" value="1"/>
</dbReference>
<keyword evidence="1" id="KW-0413">Isomerase</keyword>
<keyword evidence="3" id="KW-0456">Lyase</keyword>
<dbReference type="InterPro" id="IPR036263">
    <property type="entry name" value="Chorismate_II_sf"/>
</dbReference>
<dbReference type="GO" id="GO:0004106">
    <property type="term" value="F:chorismate mutase activity"/>
    <property type="evidence" value="ECO:0007669"/>
    <property type="project" value="InterPro"/>
</dbReference>
<dbReference type="PANTHER" id="PTHR38041">
    <property type="entry name" value="CHORISMATE MUTASE"/>
    <property type="match status" value="1"/>
</dbReference>
<name>A0A1M7TY44_9ACTN</name>
<dbReference type="SMART" id="SM00830">
    <property type="entry name" value="CM_2"/>
    <property type="match status" value="1"/>
</dbReference>
<keyword evidence="3" id="KW-0670">Pyruvate</keyword>
<dbReference type="InterPro" id="IPR051331">
    <property type="entry name" value="Chorismate_mutase-related"/>
</dbReference>
<dbReference type="Proteomes" id="UP000184440">
    <property type="component" value="Unassembled WGS sequence"/>
</dbReference>
<dbReference type="SUPFAM" id="SSF48600">
    <property type="entry name" value="Chorismate mutase II"/>
    <property type="match status" value="1"/>
</dbReference>
<gene>
    <name evidence="3" type="ORF">SAMN05443668_107352</name>
</gene>
<dbReference type="EMBL" id="FRCS01000007">
    <property type="protein sequence ID" value="SHN75666.1"/>
    <property type="molecule type" value="Genomic_DNA"/>
</dbReference>
<keyword evidence="4" id="KW-1185">Reference proteome</keyword>
<organism evidence="3 4">
    <name type="scientific">Cryptosporangium aurantiacum</name>
    <dbReference type="NCBI Taxonomy" id="134849"/>
    <lineage>
        <taxon>Bacteria</taxon>
        <taxon>Bacillati</taxon>
        <taxon>Actinomycetota</taxon>
        <taxon>Actinomycetes</taxon>
        <taxon>Cryptosporangiales</taxon>
        <taxon>Cryptosporangiaceae</taxon>
        <taxon>Cryptosporangium</taxon>
    </lineage>
</organism>